<evidence type="ECO:0000259" key="4">
    <source>
        <dbReference type="Pfam" id="PF10145"/>
    </source>
</evidence>
<feature type="domain" description="Phage tail tape measure protein" evidence="4">
    <location>
        <begin position="20"/>
        <end position="222"/>
    </location>
</feature>
<feature type="region of interest" description="Disordered" evidence="3">
    <location>
        <begin position="464"/>
        <end position="494"/>
    </location>
</feature>
<organism evidence="5 6">
    <name type="scientific">Ancylobacter dichloromethanicus</name>
    <dbReference type="NCBI Taxonomy" id="518825"/>
    <lineage>
        <taxon>Bacteria</taxon>
        <taxon>Pseudomonadati</taxon>
        <taxon>Pseudomonadota</taxon>
        <taxon>Alphaproteobacteria</taxon>
        <taxon>Hyphomicrobiales</taxon>
        <taxon>Xanthobacteraceae</taxon>
        <taxon>Ancylobacter</taxon>
    </lineage>
</organism>
<accession>A0A9W6JBV9</accession>
<feature type="compositionally biased region" description="Basic and acidic residues" evidence="3">
    <location>
        <begin position="337"/>
        <end position="354"/>
    </location>
</feature>
<evidence type="ECO:0000313" key="5">
    <source>
        <dbReference type="EMBL" id="GLK74656.1"/>
    </source>
</evidence>
<dbReference type="NCBIfam" id="TIGR01760">
    <property type="entry name" value="tape_meas_TP901"/>
    <property type="match status" value="1"/>
</dbReference>
<keyword evidence="2" id="KW-0175">Coiled coil</keyword>
<dbReference type="AlphaFoldDB" id="A0A9W6JBV9"/>
<dbReference type="PANTHER" id="PTHR37813">
    <property type="entry name" value="FELS-2 PROPHAGE PROTEIN"/>
    <property type="match status" value="1"/>
</dbReference>
<evidence type="ECO:0000256" key="1">
    <source>
        <dbReference type="ARBA" id="ARBA00022612"/>
    </source>
</evidence>
<dbReference type="Pfam" id="PF10145">
    <property type="entry name" value="PhageMin_Tail"/>
    <property type="match status" value="1"/>
</dbReference>
<evidence type="ECO:0000313" key="6">
    <source>
        <dbReference type="Proteomes" id="UP001143370"/>
    </source>
</evidence>
<feature type="region of interest" description="Disordered" evidence="3">
    <location>
        <begin position="326"/>
        <end position="354"/>
    </location>
</feature>
<sequence length="535" mass="57173">MAEVRKAVEMPEAEFNALEQTILRLSRETPLAKEEIAKLVAQAGFAGRPMQDLARFGTFAAKAAVAFGLSAEESGDRLAKLGNVFQLNQEQIEALADAVNYLGDNMAAKEADIMEFLSRTGGQARIFGLAEAEAAAFGSAILSLGVSSEVASTGFNSLLTKLQTSSKQSKSFQGGLKALGLSSKQLSKMIAEGPAEAIVEVFRRIKDLNPEKQMGVLTDLMGLEYADDAARMAQSLDLIIKSLDMIDDPARSKGSVDRAFSIFDDLTSSKIQKMNNQFSALGANIGKSLTPAIGGAADAVSSLLENINAVFDRAVKIDEMIAKRAKGEALPPQQQAELDKNPGMRREVEEGQRREHHDLFQAKKRVEALEQKRATAMSQMKLGVEGSREWLEDIEARLSEARAEMEKLLAVPGAKDAMATSMQGVTDAIGTEGAKAVEKAKSIADWIRGLFDFTATPTISPQFVPGGASLPDGPPVPLPPAKPKRTSSISNSRSVAQANTFNIYGASDPQRSARAVDRRLARLGSGASALNDTVG</sequence>
<feature type="compositionally biased region" description="Pro residues" evidence="3">
    <location>
        <begin position="472"/>
        <end position="481"/>
    </location>
</feature>
<proteinExistence type="predicted"/>
<evidence type="ECO:0000256" key="3">
    <source>
        <dbReference type="SAM" id="MobiDB-lite"/>
    </source>
</evidence>
<gene>
    <name evidence="5" type="ORF">GCM10017643_47750</name>
</gene>
<comment type="caution">
    <text evidence="5">The sequence shown here is derived from an EMBL/GenBank/DDBJ whole genome shotgun (WGS) entry which is preliminary data.</text>
</comment>
<name>A0A9W6JBV9_9HYPH</name>
<dbReference type="EMBL" id="BSFJ01000048">
    <property type="protein sequence ID" value="GLK74656.1"/>
    <property type="molecule type" value="Genomic_DNA"/>
</dbReference>
<reference evidence="5" key="2">
    <citation type="submission" date="2023-01" db="EMBL/GenBank/DDBJ databases">
        <authorList>
            <person name="Sun Q."/>
            <person name="Evtushenko L."/>
        </authorList>
    </citation>
    <scope>NUCLEOTIDE SEQUENCE</scope>
    <source>
        <strain evidence="5">VKM B-2484</strain>
    </source>
</reference>
<keyword evidence="6" id="KW-1185">Reference proteome</keyword>
<dbReference type="Proteomes" id="UP001143370">
    <property type="component" value="Unassembled WGS sequence"/>
</dbReference>
<feature type="coiled-coil region" evidence="2">
    <location>
        <begin position="359"/>
        <end position="411"/>
    </location>
</feature>
<evidence type="ECO:0000256" key="2">
    <source>
        <dbReference type="SAM" id="Coils"/>
    </source>
</evidence>
<reference evidence="5" key="1">
    <citation type="journal article" date="2014" name="Int. J. Syst. Evol. Microbiol.">
        <title>Complete genome sequence of Corynebacterium casei LMG S-19264T (=DSM 44701T), isolated from a smear-ripened cheese.</title>
        <authorList>
            <consortium name="US DOE Joint Genome Institute (JGI-PGF)"/>
            <person name="Walter F."/>
            <person name="Albersmeier A."/>
            <person name="Kalinowski J."/>
            <person name="Ruckert C."/>
        </authorList>
    </citation>
    <scope>NUCLEOTIDE SEQUENCE</scope>
    <source>
        <strain evidence="5">VKM B-2484</strain>
    </source>
</reference>
<keyword evidence="1" id="KW-1188">Viral release from host cell</keyword>
<protein>
    <recommendedName>
        <fullName evidence="4">Phage tail tape measure protein domain-containing protein</fullName>
    </recommendedName>
</protein>
<dbReference type="PANTHER" id="PTHR37813:SF1">
    <property type="entry name" value="FELS-2 PROPHAGE PROTEIN"/>
    <property type="match status" value="1"/>
</dbReference>
<dbReference type="InterPro" id="IPR010090">
    <property type="entry name" value="Phage_tape_meas"/>
</dbReference>